<dbReference type="eggNOG" id="ENOG5033AAR">
    <property type="taxonomic scope" value="Bacteria"/>
</dbReference>
<proteinExistence type="predicted"/>
<name>W5Y7J1_9CORY</name>
<dbReference type="STRING" id="1224164.B843_05340"/>
<gene>
    <name evidence="1" type="ORF">B843_05340</name>
</gene>
<accession>W5Y7J1</accession>
<dbReference type="Proteomes" id="UP000019222">
    <property type="component" value="Chromosome"/>
</dbReference>
<dbReference type="PATRIC" id="fig|1224164.3.peg.1065"/>
<evidence type="ECO:0008006" key="3">
    <source>
        <dbReference type="Google" id="ProtNLM"/>
    </source>
</evidence>
<reference evidence="1 2" key="1">
    <citation type="submission" date="2013-02" db="EMBL/GenBank/DDBJ databases">
        <title>The complete genome sequence of Corynebacterium vitaeruminis DSM 20294.</title>
        <authorList>
            <person name="Ruckert C."/>
            <person name="Albersmeier A."/>
            <person name="Kalinowski J."/>
        </authorList>
    </citation>
    <scope>NUCLEOTIDE SEQUENCE [LARGE SCALE GENOMIC DNA]</scope>
    <source>
        <strain evidence="2">ATCC 10234</strain>
    </source>
</reference>
<sequence length="93" mass="10247">MISWILLIIVLAALIVLLTLAFATAFGRGEQTPELPETAELNEENIEALAAGNLDDVRFDVSVRGYNQAQVDAVVEYLFAELRRARAGADREQ</sequence>
<evidence type="ECO:0000313" key="2">
    <source>
        <dbReference type="Proteomes" id="UP000019222"/>
    </source>
</evidence>
<dbReference type="HOGENOM" id="CLU_128227_3_0_11"/>
<dbReference type="InterPro" id="IPR019933">
    <property type="entry name" value="DivIVA_domain"/>
</dbReference>
<keyword evidence="2" id="KW-1185">Reference proteome</keyword>
<dbReference type="EMBL" id="CP004353">
    <property type="protein sequence ID" value="AHI22453.1"/>
    <property type="molecule type" value="Genomic_DNA"/>
</dbReference>
<dbReference type="AlphaFoldDB" id="W5Y7J1"/>
<protein>
    <recommendedName>
        <fullName evidence="3">DivIVA domain-containing protein</fullName>
    </recommendedName>
</protein>
<evidence type="ECO:0000313" key="1">
    <source>
        <dbReference type="EMBL" id="AHI22453.1"/>
    </source>
</evidence>
<dbReference type="NCBIfam" id="TIGR03544">
    <property type="entry name" value="DivI1A_domain"/>
    <property type="match status" value="1"/>
</dbReference>
<dbReference type="RefSeq" id="WP_025252489.1">
    <property type="nucleotide sequence ID" value="NZ_CP004353.1"/>
</dbReference>
<dbReference type="KEGG" id="cvt:B843_05340"/>
<organism evidence="1 2">
    <name type="scientific">Corynebacterium vitaeruminis DSM 20294</name>
    <dbReference type="NCBI Taxonomy" id="1224164"/>
    <lineage>
        <taxon>Bacteria</taxon>
        <taxon>Bacillati</taxon>
        <taxon>Actinomycetota</taxon>
        <taxon>Actinomycetes</taxon>
        <taxon>Mycobacteriales</taxon>
        <taxon>Corynebacteriaceae</taxon>
        <taxon>Corynebacterium</taxon>
    </lineage>
</organism>